<comment type="caution">
    <text evidence="3">The sequence shown here is derived from an EMBL/GenBank/DDBJ whole genome shotgun (WGS) entry which is preliminary data.</text>
</comment>
<evidence type="ECO:0000256" key="1">
    <source>
        <dbReference type="SAM" id="MobiDB-lite"/>
    </source>
</evidence>
<accession>A0AAD4MK94</accession>
<evidence type="ECO:0000313" key="3">
    <source>
        <dbReference type="EMBL" id="KAI1698075.1"/>
    </source>
</evidence>
<proteinExistence type="predicted"/>
<evidence type="ECO:0000259" key="2">
    <source>
        <dbReference type="Pfam" id="PF23309"/>
    </source>
</evidence>
<dbReference type="Pfam" id="PF23309">
    <property type="entry name" value="DUF7083"/>
    <property type="match status" value="1"/>
</dbReference>
<dbReference type="EMBL" id="JAKKPZ010000236">
    <property type="protein sequence ID" value="KAI1698075.1"/>
    <property type="molecule type" value="Genomic_DNA"/>
</dbReference>
<keyword evidence="4" id="KW-1185">Reference proteome</keyword>
<protein>
    <recommendedName>
        <fullName evidence="2">DUF7083 domain-containing protein</fullName>
    </recommendedName>
</protein>
<name>A0AAD4MK94_9BILA</name>
<dbReference type="InterPro" id="IPR055510">
    <property type="entry name" value="DUF7083"/>
</dbReference>
<evidence type="ECO:0000313" key="4">
    <source>
        <dbReference type="Proteomes" id="UP001201812"/>
    </source>
</evidence>
<sequence length="183" mass="21327">MEDLVKQMLAQTQMLQEALAKQAQESREERERAETKAREDRERAETKAREDRERLEAQLREERERAEERFAALLAKQTGTVPAQNGEQLLISTLSNRIELFNYLPEEDLYFQVWYKRYGEIFEEDGKEVSDPAKARLLVQKLGTTAVPVGQSACFGVNQPKAYLEHRLDRMTPRQFHRISEGV</sequence>
<feature type="region of interest" description="Disordered" evidence="1">
    <location>
        <begin position="17"/>
        <end position="54"/>
    </location>
</feature>
<organism evidence="3 4">
    <name type="scientific">Ditylenchus destructor</name>
    <dbReference type="NCBI Taxonomy" id="166010"/>
    <lineage>
        <taxon>Eukaryota</taxon>
        <taxon>Metazoa</taxon>
        <taxon>Ecdysozoa</taxon>
        <taxon>Nematoda</taxon>
        <taxon>Chromadorea</taxon>
        <taxon>Rhabditida</taxon>
        <taxon>Tylenchina</taxon>
        <taxon>Tylenchomorpha</taxon>
        <taxon>Sphaerularioidea</taxon>
        <taxon>Anguinidae</taxon>
        <taxon>Anguininae</taxon>
        <taxon>Ditylenchus</taxon>
    </lineage>
</organism>
<feature type="domain" description="DUF7083" evidence="2">
    <location>
        <begin position="91"/>
        <end position="144"/>
    </location>
</feature>
<dbReference type="Proteomes" id="UP001201812">
    <property type="component" value="Unassembled WGS sequence"/>
</dbReference>
<reference evidence="3" key="1">
    <citation type="submission" date="2022-01" db="EMBL/GenBank/DDBJ databases">
        <title>Genome Sequence Resource for Two Populations of Ditylenchus destructor, the Migratory Endoparasitic Phytonematode.</title>
        <authorList>
            <person name="Zhang H."/>
            <person name="Lin R."/>
            <person name="Xie B."/>
        </authorList>
    </citation>
    <scope>NUCLEOTIDE SEQUENCE</scope>
    <source>
        <strain evidence="3">BazhouSP</strain>
    </source>
</reference>
<dbReference type="AlphaFoldDB" id="A0AAD4MK94"/>
<feature type="compositionally biased region" description="Basic and acidic residues" evidence="1">
    <location>
        <begin position="24"/>
        <end position="54"/>
    </location>
</feature>
<gene>
    <name evidence="3" type="ORF">DdX_18121</name>
</gene>